<protein>
    <submittedName>
        <fullName evidence="1">Uncharacterized protein</fullName>
    </submittedName>
</protein>
<dbReference type="EMBL" id="JAKROA010000004">
    <property type="protein sequence ID" value="KAL5107477.1"/>
    <property type="molecule type" value="Genomic_DNA"/>
</dbReference>
<accession>A0ABR4QD41</accession>
<evidence type="ECO:0000313" key="1">
    <source>
        <dbReference type="EMBL" id="KAL5107477.1"/>
    </source>
</evidence>
<dbReference type="Proteomes" id="UP001651158">
    <property type="component" value="Unassembled WGS sequence"/>
</dbReference>
<reference evidence="1 2" key="1">
    <citation type="journal article" date="2022" name="Front. Cell. Infect. Microbiol.">
        <title>The Genomes of Two Strains of Taenia crassiceps the Animal Model for the Study of Human Cysticercosis.</title>
        <authorList>
            <person name="Bobes R.J."/>
            <person name="Estrada K."/>
            <person name="Rios-Valencia D.G."/>
            <person name="Calderon-Gallegos A."/>
            <person name="de la Torre P."/>
            <person name="Carrero J.C."/>
            <person name="Sanchez-Flores A."/>
            <person name="Laclette J.P."/>
        </authorList>
    </citation>
    <scope>NUCLEOTIDE SEQUENCE [LARGE SCALE GENOMIC DNA]</scope>
    <source>
        <strain evidence="1">WFUcys</strain>
    </source>
</reference>
<proteinExistence type="predicted"/>
<gene>
    <name evidence="1" type="ORF">TcWFU_002667</name>
</gene>
<evidence type="ECO:0000313" key="2">
    <source>
        <dbReference type="Proteomes" id="UP001651158"/>
    </source>
</evidence>
<organism evidence="1 2">
    <name type="scientific">Taenia crassiceps</name>
    <dbReference type="NCBI Taxonomy" id="6207"/>
    <lineage>
        <taxon>Eukaryota</taxon>
        <taxon>Metazoa</taxon>
        <taxon>Spiralia</taxon>
        <taxon>Lophotrochozoa</taxon>
        <taxon>Platyhelminthes</taxon>
        <taxon>Cestoda</taxon>
        <taxon>Eucestoda</taxon>
        <taxon>Cyclophyllidea</taxon>
        <taxon>Taeniidae</taxon>
        <taxon>Taenia</taxon>
    </lineage>
</organism>
<sequence length="110" mass="12786">MKAGDLPIYNSLIDENKEYILEPKPDSKLRRSLYGVITPTRQSIIHWYGKTEQSESTCLRIRSSLPERASLWFVVWVALFLEAEAMDYAWNSTTSKLIEASEVIGRKYKR</sequence>
<comment type="caution">
    <text evidence="1">The sequence shown here is derived from an EMBL/GenBank/DDBJ whole genome shotgun (WGS) entry which is preliminary data.</text>
</comment>
<name>A0ABR4QD41_9CEST</name>
<keyword evidence="2" id="KW-1185">Reference proteome</keyword>